<evidence type="ECO:0000256" key="1">
    <source>
        <dbReference type="SAM" id="Phobius"/>
    </source>
</evidence>
<feature type="transmembrane region" description="Helical" evidence="1">
    <location>
        <begin position="227"/>
        <end position="250"/>
    </location>
</feature>
<keyword evidence="1" id="KW-0472">Membrane</keyword>
<feature type="non-terminal residue" evidence="2">
    <location>
        <position position="1"/>
    </location>
</feature>
<gene>
    <name evidence="2" type="ORF">HID58_088520</name>
</gene>
<reference evidence="2 3" key="1">
    <citation type="submission" date="2021-05" db="EMBL/GenBank/DDBJ databases">
        <title>Genome Assembly of Synthetic Allotetraploid Brassica napus Reveals Homoeologous Exchanges between Subgenomes.</title>
        <authorList>
            <person name="Davis J.T."/>
        </authorList>
    </citation>
    <scope>NUCLEOTIDE SEQUENCE [LARGE SCALE GENOMIC DNA]</scope>
    <source>
        <strain evidence="3">cv. Da-Ae</strain>
        <tissue evidence="2">Seedling</tissue>
    </source>
</reference>
<dbReference type="Proteomes" id="UP000824890">
    <property type="component" value="Unassembled WGS sequence"/>
</dbReference>
<evidence type="ECO:0000313" key="2">
    <source>
        <dbReference type="EMBL" id="KAH0860259.1"/>
    </source>
</evidence>
<evidence type="ECO:0000313" key="3">
    <source>
        <dbReference type="Proteomes" id="UP000824890"/>
    </source>
</evidence>
<keyword evidence="1" id="KW-0812">Transmembrane</keyword>
<sequence>DMASQNSAYPFGYYTPSDTRRRWWWSRPIATLPAPGDRKATSKELAAYFSPLWSGLLTAIAMFLIFLFADEADPHAKLSIQSIAISPSTATYHVDVLVRNPSSRYSIYYDDRDASVRFGHVNVAVFKMIRERSYRDHTAFSLAFDAGEVINGTDVELHIKLRGMHERYIDYDEAGHFDITCHIRSKENIEKINCHSGFTHMRMLHCQCHRQASTTVSSSANNTAGELTPACCCSCYTGLTILFYLLFLMFSGKQFMGKAGCYLELFASSVTVSNANTNTSTADWRVGLVAKSPVTRCKISLHTSKSRLLRGDHEVVSGSAPWLDGFGQFFTSDNTGYKVEIAIAVKADGEHVFLIVLCGDLPVKLTADPKGNVIGSLLGNMKRCEYVVGDNLNIHV</sequence>
<organism evidence="2 3">
    <name type="scientific">Brassica napus</name>
    <name type="common">Rape</name>
    <dbReference type="NCBI Taxonomy" id="3708"/>
    <lineage>
        <taxon>Eukaryota</taxon>
        <taxon>Viridiplantae</taxon>
        <taxon>Streptophyta</taxon>
        <taxon>Embryophyta</taxon>
        <taxon>Tracheophyta</taxon>
        <taxon>Spermatophyta</taxon>
        <taxon>Magnoliopsida</taxon>
        <taxon>eudicotyledons</taxon>
        <taxon>Gunneridae</taxon>
        <taxon>Pentapetalae</taxon>
        <taxon>rosids</taxon>
        <taxon>malvids</taxon>
        <taxon>Brassicales</taxon>
        <taxon>Brassicaceae</taxon>
        <taxon>Brassiceae</taxon>
        <taxon>Brassica</taxon>
    </lineage>
</organism>
<dbReference type="EMBL" id="JAGKQM010000019">
    <property type="protein sequence ID" value="KAH0860259.1"/>
    <property type="molecule type" value="Genomic_DNA"/>
</dbReference>
<keyword evidence="3" id="KW-1185">Reference proteome</keyword>
<comment type="caution">
    <text evidence="2">The sequence shown here is derived from an EMBL/GenBank/DDBJ whole genome shotgun (WGS) entry which is preliminary data.</text>
</comment>
<accession>A0ABQ7XWF2</accession>
<name>A0ABQ7XWF2_BRANA</name>
<evidence type="ECO:0008006" key="4">
    <source>
        <dbReference type="Google" id="ProtNLM"/>
    </source>
</evidence>
<feature type="transmembrane region" description="Helical" evidence="1">
    <location>
        <begin position="45"/>
        <end position="69"/>
    </location>
</feature>
<protein>
    <recommendedName>
        <fullName evidence="4">Late embryogenesis abundant protein LEA-2 subgroup domain-containing protein</fullName>
    </recommendedName>
</protein>
<proteinExistence type="predicted"/>
<keyword evidence="1" id="KW-1133">Transmembrane helix</keyword>